<evidence type="ECO:0000313" key="5">
    <source>
        <dbReference type="Proteomes" id="UP000012174"/>
    </source>
</evidence>
<dbReference type="AlphaFoldDB" id="M7TML5"/>
<proteinExistence type="inferred from homology"/>
<feature type="domain" description="NmrA-like" evidence="3">
    <location>
        <begin position="4"/>
        <end position="244"/>
    </location>
</feature>
<dbReference type="HOGENOM" id="CLU_007383_10_2_1"/>
<keyword evidence="2" id="KW-0521">NADP</keyword>
<dbReference type="InterPro" id="IPR051164">
    <property type="entry name" value="NmrA-like_oxidored"/>
</dbReference>
<gene>
    <name evidence="4" type="ORF">UCREL1_1833</name>
</gene>
<dbReference type="eggNOG" id="ENOG502QV9W">
    <property type="taxonomic scope" value="Eukaryota"/>
</dbReference>
<protein>
    <submittedName>
        <fullName evidence="4">Putative nucleoside-diphosphate-sugar epimerase protein</fullName>
    </submittedName>
</protein>
<dbReference type="PANTHER" id="PTHR42748:SF31">
    <property type="entry name" value="NMRA-LIKE DOMAIN-CONTAINING PROTEIN-RELATED"/>
    <property type="match status" value="1"/>
</dbReference>
<dbReference type="KEGG" id="ela:UCREL1_1833"/>
<reference evidence="5" key="1">
    <citation type="journal article" date="2013" name="Genome Announc.">
        <title>Draft genome sequence of the grapevine dieback fungus Eutypa lata UCR-EL1.</title>
        <authorList>
            <person name="Blanco-Ulate B."/>
            <person name="Rolshausen P.E."/>
            <person name="Cantu D."/>
        </authorList>
    </citation>
    <scope>NUCLEOTIDE SEQUENCE [LARGE SCALE GENOMIC DNA]</scope>
    <source>
        <strain evidence="5">UCR-EL1</strain>
    </source>
</reference>
<comment type="similarity">
    <text evidence="1">Belongs to the NmrA-type oxidoreductase family.</text>
</comment>
<dbReference type="OMA" id="GVEACFL"/>
<dbReference type="SUPFAM" id="SSF51735">
    <property type="entry name" value="NAD(P)-binding Rossmann-fold domains"/>
    <property type="match status" value="1"/>
</dbReference>
<accession>M7TML5</accession>
<name>M7TML5_EUTLA</name>
<dbReference type="Proteomes" id="UP000012174">
    <property type="component" value="Unassembled WGS sequence"/>
</dbReference>
<sequence>MPELVVLTCASGKQCSQIIPLLYPQSSLFRLRLVVHSPSSLTRLQEQYPEAEVLQANLDDPHDCAKIADGASVIYYVSPTFHPQETQLGINVIDAAVEESKKPGSKFSHFIFSSVLHSHFRKMLNHDRKRYIEEYLCESPLSWTVLQPSHFMDNTIGRILALRDSPDPVYLAAHNPDVSFSFSCVHDFAEVSVRVIQERSKHFFAIYQLVSTWPMKYADYIQAVGSAIGKTIKIKQAPYEDVVDMYAQRVFGDVNADLRLKEGPARMLLYYNGRGLLGNPRVTEWLLNRPATSPTELARMMLDTSAKQAH</sequence>
<dbReference type="Pfam" id="PF05368">
    <property type="entry name" value="NmrA"/>
    <property type="match status" value="1"/>
</dbReference>
<organism evidence="4 5">
    <name type="scientific">Eutypa lata (strain UCR-EL1)</name>
    <name type="common">Grapevine dieback disease fungus</name>
    <name type="synonym">Eutypa armeniacae</name>
    <dbReference type="NCBI Taxonomy" id="1287681"/>
    <lineage>
        <taxon>Eukaryota</taxon>
        <taxon>Fungi</taxon>
        <taxon>Dikarya</taxon>
        <taxon>Ascomycota</taxon>
        <taxon>Pezizomycotina</taxon>
        <taxon>Sordariomycetes</taxon>
        <taxon>Xylariomycetidae</taxon>
        <taxon>Xylariales</taxon>
        <taxon>Diatrypaceae</taxon>
        <taxon>Eutypa</taxon>
    </lineage>
</organism>
<dbReference type="Gene3D" id="3.90.25.10">
    <property type="entry name" value="UDP-galactose 4-epimerase, domain 1"/>
    <property type="match status" value="1"/>
</dbReference>
<dbReference type="InterPro" id="IPR036291">
    <property type="entry name" value="NAD(P)-bd_dom_sf"/>
</dbReference>
<dbReference type="STRING" id="1287681.M7TML5"/>
<dbReference type="OrthoDB" id="419598at2759"/>
<dbReference type="Gene3D" id="3.40.50.720">
    <property type="entry name" value="NAD(P)-binding Rossmann-like Domain"/>
    <property type="match status" value="1"/>
</dbReference>
<evidence type="ECO:0000313" key="4">
    <source>
        <dbReference type="EMBL" id="EMR71126.1"/>
    </source>
</evidence>
<dbReference type="PANTHER" id="PTHR42748">
    <property type="entry name" value="NITROGEN METABOLITE REPRESSION PROTEIN NMRA FAMILY MEMBER"/>
    <property type="match status" value="1"/>
</dbReference>
<keyword evidence="5" id="KW-1185">Reference proteome</keyword>
<dbReference type="EMBL" id="KB705697">
    <property type="protein sequence ID" value="EMR71126.1"/>
    <property type="molecule type" value="Genomic_DNA"/>
</dbReference>
<dbReference type="InterPro" id="IPR008030">
    <property type="entry name" value="NmrA-like"/>
</dbReference>
<evidence type="ECO:0000256" key="2">
    <source>
        <dbReference type="ARBA" id="ARBA00022857"/>
    </source>
</evidence>
<evidence type="ECO:0000259" key="3">
    <source>
        <dbReference type="Pfam" id="PF05368"/>
    </source>
</evidence>
<evidence type="ECO:0000256" key="1">
    <source>
        <dbReference type="ARBA" id="ARBA00006328"/>
    </source>
</evidence>
<dbReference type="GO" id="GO:0005634">
    <property type="term" value="C:nucleus"/>
    <property type="evidence" value="ECO:0007669"/>
    <property type="project" value="TreeGrafter"/>
</dbReference>